<dbReference type="SMART" id="SM00584">
    <property type="entry name" value="TLDc"/>
    <property type="match status" value="1"/>
</dbReference>
<dbReference type="InterPro" id="IPR051481">
    <property type="entry name" value="BTB-POZ/Galectin-3-binding"/>
</dbReference>
<evidence type="ECO:0000313" key="4">
    <source>
        <dbReference type="Proteomes" id="UP001151699"/>
    </source>
</evidence>
<dbReference type="PANTHER" id="PTHR24410">
    <property type="entry name" value="HL07962P-RELATED"/>
    <property type="match status" value="1"/>
</dbReference>
<dbReference type="SMART" id="SM00875">
    <property type="entry name" value="BACK"/>
    <property type="match status" value="1"/>
</dbReference>
<keyword evidence="4" id="KW-1185">Reference proteome</keyword>
<dbReference type="Gene3D" id="1.25.40.420">
    <property type="match status" value="1"/>
</dbReference>
<feature type="domain" description="TLDc" evidence="2">
    <location>
        <begin position="334"/>
        <end position="506"/>
    </location>
</feature>
<sequence>MGSRVPLTSLCDKTSAGVPQLLDDMQKLLEDQESCDVVFILGRDEDRVYAHKIILMARCKSFQTSKRGEIRIPGATVSAAITPTTIRMLNVMPDVFRQFITYVYTGKIMHQDSRVFEMMTLAQDMGMEKLKYECEDHVISTMKVENACTFLTAVLDIQEKTSDNYFNLGVKCAASFLDRCITFIGENASECVKTNAFVNLTKDGLIRLISSDYFCLEEEDVWRCVLSWAKHQAGVTQPTPHWTEEERAHVCQYLAGVMGHVRLLLIDSQVFAEEVEPTGAVPMELSLERYRHAALKTSKQTVLAQNLPLPGGPLSENDKRLQPRLLLNMFPGSTILKNDKLQLQGVLNGWYGIPKQNWRLIFRASTHGFSAAAFHRNCDGIAPTFVVALGSRGDISGGFSDVAWSKTNRKGGYIHSERAFLFALNNGNDPPIKYDIIKKPYAICHHPECGPIFGAGADLLISNGCNTNLDSYSNLPHSYDGQNASNGSLFGDYNFTISDYEVYTPATPNQSNKVKHERY</sequence>
<dbReference type="Gene3D" id="3.30.710.10">
    <property type="entry name" value="Potassium Channel Kv1.1, Chain A"/>
    <property type="match status" value="1"/>
</dbReference>
<gene>
    <name evidence="3" type="primary">Btbd9</name>
    <name evidence="3" type="ORF">Bhyg_00514</name>
</gene>
<dbReference type="Pfam" id="PF07534">
    <property type="entry name" value="TLD"/>
    <property type="match status" value="1"/>
</dbReference>
<proteinExistence type="predicted"/>
<feature type="domain" description="BTB" evidence="1">
    <location>
        <begin position="35"/>
        <end position="112"/>
    </location>
</feature>
<dbReference type="PROSITE" id="PS50097">
    <property type="entry name" value="BTB"/>
    <property type="match status" value="1"/>
</dbReference>
<dbReference type="InterPro" id="IPR011333">
    <property type="entry name" value="SKP1/BTB/POZ_sf"/>
</dbReference>
<dbReference type="InterPro" id="IPR011705">
    <property type="entry name" value="BACK"/>
</dbReference>
<dbReference type="PANTHER" id="PTHR24410:SF34">
    <property type="entry name" value="LD40565P"/>
    <property type="match status" value="1"/>
</dbReference>
<dbReference type="InterPro" id="IPR000210">
    <property type="entry name" value="BTB/POZ_dom"/>
</dbReference>
<dbReference type="Pfam" id="PF07707">
    <property type="entry name" value="BACK"/>
    <property type="match status" value="1"/>
</dbReference>
<organism evidence="3 4">
    <name type="scientific">Pseudolycoriella hygida</name>
    <dbReference type="NCBI Taxonomy" id="35572"/>
    <lineage>
        <taxon>Eukaryota</taxon>
        <taxon>Metazoa</taxon>
        <taxon>Ecdysozoa</taxon>
        <taxon>Arthropoda</taxon>
        <taxon>Hexapoda</taxon>
        <taxon>Insecta</taxon>
        <taxon>Pterygota</taxon>
        <taxon>Neoptera</taxon>
        <taxon>Endopterygota</taxon>
        <taxon>Diptera</taxon>
        <taxon>Nematocera</taxon>
        <taxon>Sciaroidea</taxon>
        <taxon>Sciaridae</taxon>
        <taxon>Pseudolycoriella</taxon>
    </lineage>
</organism>
<dbReference type="InterPro" id="IPR006571">
    <property type="entry name" value="TLDc_dom"/>
</dbReference>
<protein>
    <submittedName>
        <fullName evidence="3">BTB/POZ domain-containing protein 9</fullName>
    </submittedName>
</protein>
<evidence type="ECO:0000313" key="3">
    <source>
        <dbReference type="EMBL" id="KAJ6645309.1"/>
    </source>
</evidence>
<dbReference type="OrthoDB" id="25620at2759"/>
<dbReference type="SUPFAM" id="SSF54695">
    <property type="entry name" value="POZ domain"/>
    <property type="match status" value="1"/>
</dbReference>
<dbReference type="SMART" id="SM00225">
    <property type="entry name" value="BTB"/>
    <property type="match status" value="1"/>
</dbReference>
<dbReference type="AlphaFoldDB" id="A0A9Q0S517"/>
<dbReference type="EMBL" id="WJQU01000001">
    <property type="protein sequence ID" value="KAJ6645309.1"/>
    <property type="molecule type" value="Genomic_DNA"/>
</dbReference>
<name>A0A9Q0S517_9DIPT</name>
<reference evidence="3" key="1">
    <citation type="submission" date="2022-07" db="EMBL/GenBank/DDBJ databases">
        <authorList>
            <person name="Trinca V."/>
            <person name="Uliana J.V.C."/>
            <person name="Torres T.T."/>
            <person name="Ward R.J."/>
            <person name="Monesi N."/>
        </authorList>
    </citation>
    <scope>NUCLEOTIDE SEQUENCE</scope>
    <source>
        <strain evidence="3">HSMRA1968</strain>
        <tissue evidence="3">Whole embryos</tissue>
    </source>
</reference>
<evidence type="ECO:0000259" key="1">
    <source>
        <dbReference type="PROSITE" id="PS50097"/>
    </source>
</evidence>
<dbReference type="Proteomes" id="UP001151699">
    <property type="component" value="Chromosome A"/>
</dbReference>
<evidence type="ECO:0000259" key="2">
    <source>
        <dbReference type="PROSITE" id="PS51886"/>
    </source>
</evidence>
<accession>A0A9Q0S517</accession>
<dbReference type="Pfam" id="PF00651">
    <property type="entry name" value="BTB"/>
    <property type="match status" value="1"/>
</dbReference>
<comment type="caution">
    <text evidence="3">The sequence shown here is derived from an EMBL/GenBank/DDBJ whole genome shotgun (WGS) entry which is preliminary data.</text>
</comment>
<dbReference type="PROSITE" id="PS51886">
    <property type="entry name" value="TLDC"/>
    <property type="match status" value="1"/>
</dbReference>